<comment type="similarity">
    <text evidence="1">Belongs to the class IV-like SAM-binding methyltransferase superfamily. RNA methyltransferase TrmH family.</text>
</comment>
<dbReference type="InterPro" id="IPR001537">
    <property type="entry name" value="SpoU_MeTrfase"/>
</dbReference>
<dbReference type="SUPFAM" id="SSF55315">
    <property type="entry name" value="L30e-like"/>
    <property type="match status" value="1"/>
</dbReference>
<dbReference type="Pfam" id="PF22435">
    <property type="entry name" value="MRM3-like_sub_bind"/>
    <property type="match status" value="1"/>
</dbReference>
<evidence type="ECO:0000256" key="1">
    <source>
        <dbReference type="ARBA" id="ARBA00007228"/>
    </source>
</evidence>
<gene>
    <name evidence="6" type="ORF">AABB81_13410</name>
</gene>
<evidence type="ECO:0000256" key="2">
    <source>
        <dbReference type="ARBA" id="ARBA00022603"/>
    </source>
</evidence>
<feature type="domain" description="tRNA/rRNA methyltransferase SpoU type" evidence="4">
    <location>
        <begin position="98"/>
        <end position="235"/>
    </location>
</feature>
<dbReference type="SUPFAM" id="SSF75217">
    <property type="entry name" value="alpha/beta knot"/>
    <property type="match status" value="1"/>
</dbReference>
<dbReference type="GO" id="GO:0008168">
    <property type="term" value="F:methyltransferase activity"/>
    <property type="evidence" value="ECO:0007669"/>
    <property type="project" value="UniProtKB-KW"/>
</dbReference>
<organism evidence="6 7">
    <name type="scientific">Lutimonas vermicola</name>
    <dbReference type="NCBI Taxonomy" id="414288"/>
    <lineage>
        <taxon>Bacteria</taxon>
        <taxon>Pseudomonadati</taxon>
        <taxon>Bacteroidota</taxon>
        <taxon>Flavobacteriia</taxon>
        <taxon>Flavobacteriales</taxon>
        <taxon>Flavobacteriaceae</taxon>
        <taxon>Lutimonas</taxon>
    </lineage>
</organism>
<keyword evidence="7" id="KW-1185">Reference proteome</keyword>
<evidence type="ECO:0000313" key="6">
    <source>
        <dbReference type="EMBL" id="MEL4456902.1"/>
    </source>
</evidence>
<dbReference type="PANTHER" id="PTHR43191">
    <property type="entry name" value="RRNA METHYLTRANSFERASE 3"/>
    <property type="match status" value="1"/>
</dbReference>
<dbReference type="GO" id="GO:0032259">
    <property type="term" value="P:methylation"/>
    <property type="evidence" value="ECO:0007669"/>
    <property type="project" value="UniProtKB-KW"/>
</dbReference>
<dbReference type="Proteomes" id="UP001474120">
    <property type="component" value="Unassembled WGS sequence"/>
</dbReference>
<sequence>MLSKNQVKFIRSLKKKKFRQAHHLFVAEGIKVIEELINSSFHLHKLYCTAAYKNPFNVTDIQIITEKELAMVSEFSNPNQVIGIFEIPKEKVFPKTGLTVALDEVNDPGNLGTIIRLCDWFGVSQLICSENTVDCFNQKVVQASMGSLGRVAVIYVNLKAYLEQEKRMIYGTFLQGENIYNCQLDHEAVIVLGNEANGISDEIKNLVHKKITIPQFGSNQRTESLNVAAATAIFLSEFRR</sequence>
<dbReference type="RefSeq" id="WP_342161066.1">
    <property type="nucleotide sequence ID" value="NZ_JBCDNA010000003.1"/>
</dbReference>
<dbReference type="InterPro" id="IPR029026">
    <property type="entry name" value="tRNA_m1G_MTases_N"/>
</dbReference>
<evidence type="ECO:0000259" key="4">
    <source>
        <dbReference type="Pfam" id="PF00588"/>
    </source>
</evidence>
<comment type="caution">
    <text evidence="6">The sequence shown here is derived from an EMBL/GenBank/DDBJ whole genome shotgun (WGS) entry which is preliminary data.</text>
</comment>
<dbReference type="EMBL" id="JBCDNA010000003">
    <property type="protein sequence ID" value="MEL4456902.1"/>
    <property type="molecule type" value="Genomic_DNA"/>
</dbReference>
<proteinExistence type="inferred from homology"/>
<evidence type="ECO:0000256" key="3">
    <source>
        <dbReference type="ARBA" id="ARBA00022679"/>
    </source>
</evidence>
<dbReference type="PANTHER" id="PTHR43191:SF2">
    <property type="entry name" value="RRNA METHYLTRANSFERASE 3, MITOCHONDRIAL"/>
    <property type="match status" value="1"/>
</dbReference>
<dbReference type="InterPro" id="IPR051259">
    <property type="entry name" value="rRNA_Methyltransferase"/>
</dbReference>
<evidence type="ECO:0000259" key="5">
    <source>
        <dbReference type="Pfam" id="PF22435"/>
    </source>
</evidence>
<keyword evidence="3" id="KW-0808">Transferase</keyword>
<dbReference type="Gene3D" id="3.30.1330.30">
    <property type="match status" value="1"/>
</dbReference>
<name>A0ABU9L374_9FLAO</name>
<dbReference type="CDD" id="cd18109">
    <property type="entry name" value="SpoU-like_RNA-MTase"/>
    <property type="match status" value="1"/>
</dbReference>
<keyword evidence="2 6" id="KW-0489">Methyltransferase</keyword>
<feature type="domain" description="MRM3-like substrate binding" evidence="5">
    <location>
        <begin position="5"/>
        <end position="83"/>
    </location>
</feature>
<dbReference type="InterPro" id="IPR029028">
    <property type="entry name" value="Alpha/beta_knot_MTases"/>
</dbReference>
<protein>
    <submittedName>
        <fullName evidence="6">RNA methyltransferase</fullName>
    </submittedName>
</protein>
<evidence type="ECO:0000313" key="7">
    <source>
        <dbReference type="Proteomes" id="UP001474120"/>
    </source>
</evidence>
<reference evidence="6 7" key="1">
    <citation type="submission" date="2024-04" db="EMBL/GenBank/DDBJ databases">
        <title>whole genome sequencing of Lutimonas vermicola strain IMCC1616.</title>
        <authorList>
            <person name="Bae S.S."/>
        </authorList>
    </citation>
    <scope>NUCLEOTIDE SEQUENCE [LARGE SCALE GENOMIC DNA]</scope>
    <source>
        <strain evidence="6 7">IMCC1616</strain>
    </source>
</reference>
<dbReference type="Gene3D" id="3.40.1280.10">
    <property type="match status" value="1"/>
</dbReference>
<dbReference type="Pfam" id="PF00588">
    <property type="entry name" value="SpoU_methylase"/>
    <property type="match status" value="1"/>
</dbReference>
<dbReference type="InterPro" id="IPR029064">
    <property type="entry name" value="Ribosomal_eL30-like_sf"/>
</dbReference>
<accession>A0ABU9L374</accession>
<dbReference type="InterPro" id="IPR053888">
    <property type="entry name" value="MRM3-like_sub_bind"/>
</dbReference>